<accession>A0ABT1CH75</accession>
<sequence length="154" mass="17143">MFGCYDTQEKLVLFTQHAYRTTYYAADFVKYSQVITMGLSAGAHAAIKYSRITSLKRTLALGLQLTIDDQEGNAIPEWAALCEPSMRGMGLKPDDLHGSIFALFDRAHQGDAYTVEHWLDYARDRPHVDVASTNVPSAGHIVYEVSKEVVISKS</sequence>
<protein>
    <submittedName>
        <fullName evidence="1">Uncharacterized protein</fullName>
    </submittedName>
</protein>
<name>A0ABT1CH75_9PROT</name>
<gene>
    <name evidence="1" type="ORF">NF685_04695</name>
</gene>
<evidence type="ECO:0000313" key="2">
    <source>
        <dbReference type="Proteomes" id="UP001523401"/>
    </source>
</evidence>
<reference evidence="1 2" key="1">
    <citation type="submission" date="2022-06" db="EMBL/GenBank/DDBJ databases">
        <title>Whole-genome of Asaia lannensis strain LMG 27011T.</title>
        <authorList>
            <person name="Sombolestani A."/>
        </authorList>
    </citation>
    <scope>NUCLEOTIDE SEQUENCE [LARGE SCALE GENOMIC DNA]</scope>
    <source>
        <strain evidence="1 2">NBRC 102526</strain>
    </source>
</reference>
<comment type="caution">
    <text evidence="1">The sequence shown here is derived from an EMBL/GenBank/DDBJ whole genome shotgun (WGS) entry which is preliminary data.</text>
</comment>
<dbReference type="Proteomes" id="UP001523401">
    <property type="component" value="Unassembled WGS sequence"/>
</dbReference>
<dbReference type="EMBL" id="JAMXQU010000002">
    <property type="protein sequence ID" value="MCO6159329.1"/>
    <property type="molecule type" value="Genomic_DNA"/>
</dbReference>
<organism evidence="1 2">
    <name type="scientific">Asaia lannensis NBRC 102526</name>
    <dbReference type="NCBI Taxonomy" id="1307926"/>
    <lineage>
        <taxon>Bacteria</taxon>
        <taxon>Pseudomonadati</taxon>
        <taxon>Pseudomonadota</taxon>
        <taxon>Alphaproteobacteria</taxon>
        <taxon>Acetobacterales</taxon>
        <taxon>Acetobacteraceae</taxon>
        <taxon>Asaia</taxon>
    </lineage>
</organism>
<keyword evidence="2" id="KW-1185">Reference proteome</keyword>
<dbReference type="RefSeq" id="WP_252848772.1">
    <property type="nucleotide sequence ID" value="NZ_BAPW01000012.1"/>
</dbReference>
<evidence type="ECO:0000313" key="1">
    <source>
        <dbReference type="EMBL" id="MCO6159329.1"/>
    </source>
</evidence>
<proteinExistence type="predicted"/>